<dbReference type="InterPro" id="IPR001736">
    <property type="entry name" value="PLipase_D/transphosphatidylase"/>
</dbReference>
<dbReference type="AlphaFoldDB" id="A0A173RY66"/>
<dbReference type="Pfam" id="PF13091">
    <property type="entry name" value="PLDc_2"/>
    <property type="match status" value="2"/>
</dbReference>
<evidence type="ECO:0000256" key="4">
    <source>
        <dbReference type="ARBA" id="ARBA00022679"/>
    </source>
</evidence>
<feature type="active site" evidence="12">
    <location>
        <position position="392"/>
    </location>
</feature>
<feature type="transmembrane region" description="Helical" evidence="12">
    <location>
        <begin position="6"/>
        <end position="22"/>
    </location>
</feature>
<evidence type="ECO:0000256" key="10">
    <source>
        <dbReference type="ARBA" id="ARBA00023209"/>
    </source>
</evidence>
<reference evidence="14 15" key="1">
    <citation type="journal article" date="2019" name="Nat. Med.">
        <title>A library of human gut bacterial isolates paired with longitudinal multiomics data enables mechanistic microbiome research.</title>
        <authorList>
            <person name="Poyet M."/>
            <person name="Groussin M."/>
            <person name="Gibbons S.M."/>
            <person name="Avila-Pacheco J."/>
            <person name="Jiang X."/>
            <person name="Kearney S.M."/>
            <person name="Perrotta A.R."/>
            <person name="Berdy B."/>
            <person name="Zhao S."/>
            <person name="Lieberman T.D."/>
            <person name="Swanson P.K."/>
            <person name="Smith M."/>
            <person name="Roesemann S."/>
            <person name="Alexander J.E."/>
            <person name="Rich S.A."/>
            <person name="Livny J."/>
            <person name="Vlamakis H."/>
            <person name="Clish C."/>
            <person name="Bullock K."/>
            <person name="Deik A."/>
            <person name="Scott J."/>
            <person name="Pierce K.A."/>
            <person name="Xavier R.J."/>
            <person name="Alm E.J."/>
        </authorList>
    </citation>
    <scope>NUCLEOTIDE SEQUENCE [LARGE SCALE GENOMIC DNA]</scope>
    <source>
        <strain evidence="14 15">BIOML-A198</strain>
    </source>
</reference>
<dbReference type="InterPro" id="IPR030874">
    <property type="entry name" value="Cardiolipin_synth_Firmi"/>
</dbReference>
<dbReference type="PANTHER" id="PTHR21248">
    <property type="entry name" value="CARDIOLIPIN SYNTHASE"/>
    <property type="match status" value="1"/>
</dbReference>
<protein>
    <recommendedName>
        <fullName evidence="12 13">Cardiolipin synthase</fullName>
        <shortName evidence="12">CL synthase</shortName>
        <ecNumber evidence="12 13">2.7.8.-</ecNumber>
    </recommendedName>
</protein>
<evidence type="ECO:0000256" key="8">
    <source>
        <dbReference type="ARBA" id="ARBA00023098"/>
    </source>
</evidence>
<dbReference type="SUPFAM" id="SSF56024">
    <property type="entry name" value="Phospholipase D/nuclease"/>
    <property type="match status" value="2"/>
</dbReference>
<keyword evidence="9 12" id="KW-0472">Membrane</keyword>
<keyword evidence="11 12" id="KW-1208">Phospholipid metabolism</keyword>
<feature type="active site" evidence="12">
    <location>
        <position position="211"/>
    </location>
</feature>
<dbReference type="Pfam" id="PF13396">
    <property type="entry name" value="PLDc_N"/>
    <property type="match status" value="1"/>
</dbReference>
<comment type="subcellular location">
    <subcellularLocation>
        <location evidence="1 12">Cell membrane</location>
        <topology evidence="1 12">Multi-pass membrane protein</topology>
    </subcellularLocation>
</comment>
<gene>
    <name evidence="14" type="primary">cls</name>
    <name evidence="14" type="ORF">GMA92_03395</name>
</gene>
<keyword evidence="5 12" id="KW-0812">Transmembrane</keyword>
<dbReference type="CDD" id="cd09112">
    <property type="entry name" value="PLDc_CLS_2"/>
    <property type="match status" value="1"/>
</dbReference>
<evidence type="ECO:0000256" key="2">
    <source>
        <dbReference type="ARBA" id="ARBA00022475"/>
    </source>
</evidence>
<dbReference type="FunFam" id="3.30.870.10:FF:000014">
    <property type="entry name" value="Cardiolipin synthase"/>
    <property type="match status" value="1"/>
</dbReference>
<evidence type="ECO:0000256" key="5">
    <source>
        <dbReference type="ARBA" id="ARBA00022692"/>
    </source>
</evidence>
<keyword evidence="6" id="KW-0677">Repeat</keyword>
<dbReference type="Proteomes" id="UP000487649">
    <property type="component" value="Unassembled WGS sequence"/>
</dbReference>
<dbReference type="InterPro" id="IPR022924">
    <property type="entry name" value="Cardiolipin_synthase"/>
</dbReference>
<sequence>MFQFFSILIHLINLVTIMYMVFKEKRSANSIIAWTLILYIAPLLGFIVFLMIGRRINNSKIFNVKESELKIFEKYKQQVAQTNISDLPASNMIMAIENLEYCPFRNDNEVELFSDGQQFFDSLLENLKKAQKSINIQFYIFRRDEIGNKILDILIEKAKSGVEVRFLYDSVGSRSLTKEKLRDLIAVGGKVGEFFPAWLRLININMNFRNHRKIVVIDRRIGYIGGFNVGDEYLGKDAKFGYWRDTHIKFTGSSVKDLNLRFLADWRYATKEDISLHPVLPDLTQNNQNIGMQIVSSGPNTGNKHEIKLSYLKMIQRAKKYIYIQSPYLIIDKSIADSLKLAAISGVDVRVMIPGKGDHPFVYWANLGYAGEVLNYGVKIYHYDKDAFLHAKTVVIDDEVCSVGTANMDTRSFELNFEVNAIIYSEEIAKQQKNQFEADILKSTELTLTDYKNRSTIVKIKESLSRLFSGVL</sequence>
<evidence type="ECO:0000256" key="11">
    <source>
        <dbReference type="ARBA" id="ARBA00023264"/>
    </source>
</evidence>
<feature type="transmembrane region" description="Helical" evidence="12">
    <location>
        <begin position="31"/>
        <end position="52"/>
    </location>
</feature>
<dbReference type="GO" id="GO:0005886">
    <property type="term" value="C:plasma membrane"/>
    <property type="evidence" value="ECO:0007669"/>
    <property type="project" value="UniProtKB-SubCell"/>
</dbReference>
<dbReference type="CDD" id="cd09110">
    <property type="entry name" value="PLDc_CLS_1"/>
    <property type="match status" value="1"/>
</dbReference>
<keyword evidence="8 12" id="KW-0443">Lipid metabolism</keyword>
<dbReference type="PROSITE" id="PS50035">
    <property type="entry name" value="PLD"/>
    <property type="match status" value="2"/>
</dbReference>
<evidence type="ECO:0000256" key="7">
    <source>
        <dbReference type="ARBA" id="ARBA00022989"/>
    </source>
</evidence>
<evidence type="ECO:0000256" key="3">
    <source>
        <dbReference type="ARBA" id="ARBA00022516"/>
    </source>
</evidence>
<feature type="active site" evidence="12">
    <location>
        <position position="213"/>
    </location>
</feature>
<dbReference type="OrthoDB" id="9762009at2"/>
<proteinExistence type="inferred from homology"/>
<organism evidence="14 15">
    <name type="scientific">Turicibacter sanguinis</name>
    <dbReference type="NCBI Taxonomy" id="154288"/>
    <lineage>
        <taxon>Bacteria</taxon>
        <taxon>Bacillati</taxon>
        <taxon>Bacillota</taxon>
        <taxon>Erysipelotrichia</taxon>
        <taxon>Erysipelotrichales</taxon>
        <taxon>Turicibacteraceae</taxon>
        <taxon>Turicibacter</taxon>
    </lineage>
</organism>
<dbReference type="SMART" id="SM00155">
    <property type="entry name" value="PLDc"/>
    <property type="match status" value="2"/>
</dbReference>
<dbReference type="EMBL" id="WMQE01000005">
    <property type="protein sequence ID" value="MTK20482.1"/>
    <property type="molecule type" value="Genomic_DNA"/>
</dbReference>
<evidence type="ECO:0000256" key="9">
    <source>
        <dbReference type="ARBA" id="ARBA00023136"/>
    </source>
</evidence>
<evidence type="ECO:0000313" key="15">
    <source>
        <dbReference type="Proteomes" id="UP000487649"/>
    </source>
</evidence>
<comment type="catalytic activity">
    <reaction evidence="12">
        <text>2 a 1,2-diacyl-sn-glycero-3-phospho-(1'-sn-glycerol) = a cardiolipin + glycerol</text>
        <dbReference type="Rhea" id="RHEA:31451"/>
        <dbReference type="ChEBI" id="CHEBI:17754"/>
        <dbReference type="ChEBI" id="CHEBI:62237"/>
        <dbReference type="ChEBI" id="CHEBI:64716"/>
    </reaction>
</comment>
<dbReference type="GO" id="GO:0008808">
    <property type="term" value="F:cardiolipin synthase activity"/>
    <property type="evidence" value="ECO:0007669"/>
    <property type="project" value="UniProtKB-UniRule"/>
</dbReference>
<dbReference type="InterPro" id="IPR025202">
    <property type="entry name" value="PLD-like_dom"/>
</dbReference>
<keyword evidence="10 12" id="KW-0594">Phospholipid biosynthesis</keyword>
<dbReference type="RefSeq" id="WP_055164321.1">
    <property type="nucleotide sequence ID" value="NZ_CABJBH010000020.1"/>
</dbReference>
<name>A0A173RY66_9FIRM</name>
<dbReference type="GeneID" id="60058227"/>
<accession>A0A173RY66</accession>
<dbReference type="EC" id="2.7.8.-" evidence="12 13"/>
<dbReference type="HAMAP" id="MF_01916">
    <property type="entry name" value="Cardiolipin_synth_Cls"/>
    <property type="match status" value="1"/>
</dbReference>
<evidence type="ECO:0000256" key="1">
    <source>
        <dbReference type="ARBA" id="ARBA00004651"/>
    </source>
</evidence>
<keyword evidence="7 12" id="KW-1133">Transmembrane helix</keyword>
<evidence type="ECO:0000313" key="14">
    <source>
        <dbReference type="EMBL" id="MTK20482.1"/>
    </source>
</evidence>
<keyword evidence="3 12" id="KW-0444">Lipid biosynthesis</keyword>
<evidence type="ECO:0000256" key="13">
    <source>
        <dbReference type="NCBIfam" id="TIGR04265"/>
    </source>
</evidence>
<evidence type="ECO:0000256" key="6">
    <source>
        <dbReference type="ARBA" id="ARBA00022737"/>
    </source>
</evidence>
<keyword evidence="2 12" id="KW-1003">Cell membrane</keyword>
<feature type="active site" evidence="12">
    <location>
        <position position="397"/>
    </location>
</feature>
<evidence type="ECO:0000256" key="12">
    <source>
        <dbReference type="HAMAP-Rule" id="MF_01916"/>
    </source>
</evidence>
<dbReference type="Gene3D" id="3.30.870.10">
    <property type="entry name" value="Endonuclease Chain A"/>
    <property type="match status" value="2"/>
</dbReference>
<feature type="active site" evidence="12">
    <location>
        <position position="218"/>
    </location>
</feature>
<comment type="caution">
    <text evidence="14">The sequence shown here is derived from an EMBL/GenBank/DDBJ whole genome shotgun (WGS) entry which is preliminary data.</text>
</comment>
<dbReference type="GO" id="GO:0032049">
    <property type="term" value="P:cardiolipin biosynthetic process"/>
    <property type="evidence" value="ECO:0007669"/>
    <property type="project" value="UniProtKB-UniRule"/>
</dbReference>
<comment type="function">
    <text evidence="12">Catalyzes the reversible phosphatidyl group transfer from one phosphatidylglycerol molecule to another to form cardiolipin (CL) (diphosphatidylglycerol) and glycerol.</text>
</comment>
<dbReference type="NCBIfam" id="TIGR04265">
    <property type="entry name" value="bac_cardiolipin"/>
    <property type="match status" value="1"/>
</dbReference>
<dbReference type="PANTHER" id="PTHR21248:SF22">
    <property type="entry name" value="PHOSPHOLIPASE D"/>
    <property type="match status" value="1"/>
</dbReference>
<feature type="active site" evidence="12">
    <location>
        <position position="390"/>
    </location>
</feature>
<keyword evidence="4 12" id="KW-0808">Transferase</keyword>
<comment type="similarity">
    <text evidence="12">Belongs to the phospholipase D family. Cardiolipin synthase subfamily.</text>
</comment>
<dbReference type="InterPro" id="IPR027379">
    <property type="entry name" value="CLS_N"/>
</dbReference>